<feature type="transmembrane region" description="Helical" evidence="1">
    <location>
        <begin position="89"/>
        <end position="113"/>
    </location>
</feature>
<keyword evidence="1" id="KW-1133">Transmembrane helix</keyword>
<organism evidence="2 3">
    <name type="scientific">Streptomyces tauricus</name>
    <dbReference type="NCBI Taxonomy" id="68274"/>
    <lineage>
        <taxon>Bacteria</taxon>
        <taxon>Bacillati</taxon>
        <taxon>Actinomycetota</taxon>
        <taxon>Actinomycetes</taxon>
        <taxon>Kitasatosporales</taxon>
        <taxon>Streptomycetaceae</taxon>
        <taxon>Streptomyces</taxon>
        <taxon>Streptomyces aurantiacus group</taxon>
    </lineage>
</organism>
<gene>
    <name evidence="2" type="ORF">OG288_10915</name>
</gene>
<keyword evidence="1" id="KW-0472">Membrane</keyword>
<accession>A0ABZ1JFJ1</accession>
<keyword evidence="1" id="KW-0812">Transmembrane</keyword>
<proteinExistence type="predicted"/>
<evidence type="ECO:0000313" key="2">
    <source>
        <dbReference type="EMBL" id="WTP48759.1"/>
    </source>
</evidence>
<dbReference type="EMBL" id="CP108133">
    <property type="protein sequence ID" value="WTP48759.1"/>
    <property type="molecule type" value="Genomic_DNA"/>
</dbReference>
<reference evidence="2" key="1">
    <citation type="submission" date="2022-10" db="EMBL/GenBank/DDBJ databases">
        <title>The complete genomes of actinobacterial strains from the NBC collection.</title>
        <authorList>
            <person name="Joergensen T.S."/>
            <person name="Alvarez Arevalo M."/>
            <person name="Sterndorff E.B."/>
            <person name="Faurdal D."/>
            <person name="Vuksanovic O."/>
            <person name="Mourched A.-S."/>
            <person name="Charusanti P."/>
            <person name="Shaw S."/>
            <person name="Blin K."/>
            <person name="Weber T."/>
        </authorList>
    </citation>
    <scope>NUCLEOTIDE SEQUENCE</scope>
    <source>
        <strain evidence="2">NBC_00189</strain>
    </source>
</reference>
<name>A0ABZ1JFJ1_9ACTN</name>
<keyword evidence="3" id="KW-1185">Reference proteome</keyword>
<protein>
    <recommendedName>
        <fullName evidence="4">Integral membrane protein</fullName>
    </recommendedName>
</protein>
<evidence type="ECO:0000256" key="1">
    <source>
        <dbReference type="SAM" id="Phobius"/>
    </source>
</evidence>
<feature type="transmembrane region" description="Helical" evidence="1">
    <location>
        <begin position="20"/>
        <end position="40"/>
    </location>
</feature>
<evidence type="ECO:0008006" key="4">
    <source>
        <dbReference type="Google" id="ProtNLM"/>
    </source>
</evidence>
<dbReference type="Proteomes" id="UP001432166">
    <property type="component" value="Chromosome"/>
</dbReference>
<sequence>MHPMAIEQNFRMRAGRFQSWGIGLLIAASLFWIYAAWQVFTPYESTYNKVDCPAPFTSERKDLYVDDSNGWVHEDALRCASERDWPEPLAALVMSVPLSAIGSALLTAGTVSVRLRVHDREMHEAQN</sequence>
<evidence type="ECO:0000313" key="3">
    <source>
        <dbReference type="Proteomes" id="UP001432166"/>
    </source>
</evidence>
<dbReference type="RefSeq" id="WP_328937318.1">
    <property type="nucleotide sequence ID" value="NZ_CP108133.1"/>
</dbReference>